<dbReference type="AlphaFoldDB" id="A0A953HRM7"/>
<dbReference type="Proteomes" id="UP000753961">
    <property type="component" value="Unassembled WGS sequence"/>
</dbReference>
<proteinExistence type="predicted"/>
<reference evidence="1" key="1">
    <citation type="submission" date="2021-06" db="EMBL/GenBank/DDBJ databases">
        <title>44 bacteria genomes isolated from Dapeng, Shenzhen.</title>
        <authorList>
            <person name="Zheng W."/>
            <person name="Yu S."/>
            <person name="Huang Y."/>
        </authorList>
    </citation>
    <scope>NUCLEOTIDE SEQUENCE</scope>
    <source>
        <strain evidence="1">DP5N28-2</strain>
    </source>
</reference>
<accession>A0A953HRM7</accession>
<sequence length="92" mass="10691">MRYLHFCWLITLILHSCMDDKPEALSVMPDKTNDVELHMDTLQIETPGTTREFPYRFPSFDYSNQVFAGKEALGRQIARDTVLITMTCLKMC</sequence>
<evidence type="ECO:0000313" key="2">
    <source>
        <dbReference type="Proteomes" id="UP000753961"/>
    </source>
</evidence>
<comment type="caution">
    <text evidence="1">The sequence shown here is derived from an EMBL/GenBank/DDBJ whole genome shotgun (WGS) entry which is preliminary data.</text>
</comment>
<evidence type="ECO:0000313" key="1">
    <source>
        <dbReference type="EMBL" id="MBY5960004.1"/>
    </source>
</evidence>
<keyword evidence="2" id="KW-1185">Reference proteome</keyword>
<dbReference type="RefSeq" id="WP_222581544.1">
    <property type="nucleotide sequence ID" value="NZ_JAHVHU010000021.1"/>
</dbReference>
<name>A0A953HRM7_9BACT</name>
<gene>
    <name evidence="1" type="ORF">KUV50_17770</name>
</gene>
<protein>
    <submittedName>
        <fullName evidence="1">Uncharacterized protein</fullName>
    </submittedName>
</protein>
<organism evidence="1 2">
    <name type="scientific">Membranihabitans marinus</name>
    <dbReference type="NCBI Taxonomy" id="1227546"/>
    <lineage>
        <taxon>Bacteria</taxon>
        <taxon>Pseudomonadati</taxon>
        <taxon>Bacteroidota</taxon>
        <taxon>Saprospiria</taxon>
        <taxon>Saprospirales</taxon>
        <taxon>Saprospiraceae</taxon>
        <taxon>Membranihabitans</taxon>
    </lineage>
</organism>
<dbReference type="EMBL" id="JAHVHU010000021">
    <property type="protein sequence ID" value="MBY5960004.1"/>
    <property type="molecule type" value="Genomic_DNA"/>
</dbReference>